<dbReference type="GeneID" id="75049440"/>
<evidence type="ECO:0000313" key="6">
    <source>
        <dbReference type="EMBL" id="RHK34186.1"/>
    </source>
</evidence>
<evidence type="ECO:0000313" key="9">
    <source>
        <dbReference type="Proteomes" id="UP000095679"/>
    </source>
</evidence>
<dbReference type="AlphaFoldDB" id="A0A174GDB7"/>
<dbReference type="Proteomes" id="UP000283700">
    <property type="component" value="Unassembled WGS sequence"/>
</dbReference>
<evidence type="ECO:0000313" key="5">
    <source>
        <dbReference type="EMBL" id="RGZ81792.1"/>
    </source>
</evidence>
<accession>A0A174GDB7</accession>
<dbReference type="EMBL" id="CYZL01000018">
    <property type="protein sequence ID" value="CUO60433.1"/>
    <property type="molecule type" value="Genomic_DNA"/>
</dbReference>
<dbReference type="Pfam" id="PF02082">
    <property type="entry name" value="Rrf2"/>
    <property type="match status" value="1"/>
</dbReference>
<sequence>MISTKGRYALRVMLDLAEHGNEGYIPLKDIAKRQAISDKYLESILKSLVKQKMLKGLRGKGGGYQLTRTPAEYSVGEILEVAEGTLAPVACLMDDAEDCPRANQCRTLPMWKKFDSLVHDFFYNITLEQILEDPKFLPEE</sequence>
<proteinExistence type="predicted"/>
<name>A0A174GDB7_9FIRM</name>
<reference evidence="8 9" key="1">
    <citation type="submission" date="2015-09" db="EMBL/GenBank/DDBJ databases">
        <authorList>
            <consortium name="Pathogen Informatics"/>
        </authorList>
    </citation>
    <scope>NUCLEOTIDE SEQUENCE [LARGE SCALE GENOMIC DNA]</scope>
    <source>
        <strain evidence="3 9">2789STDY5834835</strain>
        <strain evidence="2 8">2789STDY5834966</strain>
    </source>
</reference>
<dbReference type="GO" id="GO:0003700">
    <property type="term" value="F:DNA-binding transcription factor activity"/>
    <property type="evidence" value="ECO:0007669"/>
    <property type="project" value="TreeGrafter"/>
</dbReference>
<dbReference type="Proteomes" id="UP000286561">
    <property type="component" value="Unassembled WGS sequence"/>
</dbReference>
<evidence type="ECO:0000313" key="2">
    <source>
        <dbReference type="EMBL" id="CUN00862.1"/>
    </source>
</evidence>
<dbReference type="InterPro" id="IPR036390">
    <property type="entry name" value="WH_DNA-bd_sf"/>
</dbReference>
<dbReference type="GO" id="GO:0005829">
    <property type="term" value="C:cytosol"/>
    <property type="evidence" value="ECO:0007669"/>
    <property type="project" value="TreeGrafter"/>
</dbReference>
<dbReference type="OrthoDB" id="9808360at2"/>
<dbReference type="PANTHER" id="PTHR33221:SF5">
    <property type="entry name" value="HTH-TYPE TRANSCRIPTIONAL REGULATOR ISCR"/>
    <property type="match status" value="1"/>
</dbReference>
<dbReference type="InterPro" id="IPR000944">
    <property type="entry name" value="Tscrpt_reg_Rrf2"/>
</dbReference>
<reference evidence="10 11" key="2">
    <citation type="submission" date="2018-08" db="EMBL/GenBank/DDBJ databases">
        <title>A genome reference for cultivated species of the human gut microbiota.</title>
        <authorList>
            <person name="Zou Y."/>
            <person name="Xue W."/>
            <person name="Luo G."/>
        </authorList>
    </citation>
    <scope>NUCLEOTIDE SEQUENCE [LARGE SCALE GENOMIC DNA]</scope>
    <source>
        <strain evidence="7 12">AF31-17AC</strain>
        <strain evidence="6 11">AF45-14BH</strain>
        <strain evidence="5 13">AM48-23BH</strain>
        <strain evidence="4 10">TM10-1AC</strain>
    </source>
</reference>
<dbReference type="Proteomes" id="UP000262524">
    <property type="component" value="Unassembled WGS sequence"/>
</dbReference>
<dbReference type="RefSeq" id="WP_005351667.1">
    <property type="nucleotide sequence ID" value="NZ_BLYK01000031.1"/>
</dbReference>
<evidence type="ECO:0000313" key="3">
    <source>
        <dbReference type="EMBL" id="CUO60433.1"/>
    </source>
</evidence>
<dbReference type="InterPro" id="IPR036388">
    <property type="entry name" value="WH-like_DNA-bd_sf"/>
</dbReference>
<dbReference type="PROSITE" id="PS51197">
    <property type="entry name" value="HTH_RRF2_2"/>
    <property type="match status" value="1"/>
</dbReference>
<evidence type="ECO:0000313" key="12">
    <source>
        <dbReference type="Proteomes" id="UP000283700"/>
    </source>
</evidence>
<dbReference type="PANTHER" id="PTHR33221">
    <property type="entry name" value="WINGED HELIX-TURN-HELIX TRANSCRIPTIONAL REGULATOR, RRF2 FAMILY"/>
    <property type="match status" value="1"/>
</dbReference>
<dbReference type="EMBL" id="CYYC01000017">
    <property type="protein sequence ID" value="CUN00862.1"/>
    <property type="molecule type" value="Genomic_DNA"/>
</dbReference>
<evidence type="ECO:0000313" key="10">
    <source>
        <dbReference type="Proteomes" id="UP000262524"/>
    </source>
</evidence>
<dbReference type="EMBL" id="QSEP01000061">
    <property type="protein sequence ID" value="RGZ81792.1"/>
    <property type="molecule type" value="Genomic_DNA"/>
</dbReference>
<dbReference type="Proteomes" id="UP000095390">
    <property type="component" value="Unassembled WGS sequence"/>
</dbReference>
<dbReference type="Proteomes" id="UP000283497">
    <property type="component" value="Unassembled WGS sequence"/>
</dbReference>
<gene>
    <name evidence="3" type="primary">iscR_1</name>
    <name evidence="2" type="synonym">iscR_2</name>
    <name evidence="6" type="ORF">DW068_14810</name>
    <name evidence="5" type="ORF">DW972_09780</name>
    <name evidence="7" type="ORF">DWZ29_14530</name>
    <name evidence="4" type="ORF">DXD91_02525</name>
    <name evidence="3" type="ORF">ERS852450_02068</name>
    <name evidence="2" type="ORF">ERS852578_01622</name>
</gene>
<dbReference type="GO" id="GO:0003677">
    <property type="term" value="F:DNA binding"/>
    <property type="evidence" value="ECO:0007669"/>
    <property type="project" value="UniProtKB-KW"/>
</dbReference>
<dbReference type="EMBL" id="QSOE01000009">
    <property type="protein sequence ID" value="RGI91515.1"/>
    <property type="molecule type" value="Genomic_DNA"/>
</dbReference>
<dbReference type="SUPFAM" id="SSF46785">
    <property type="entry name" value="Winged helix' DNA-binding domain"/>
    <property type="match status" value="1"/>
</dbReference>
<evidence type="ECO:0000313" key="11">
    <source>
        <dbReference type="Proteomes" id="UP000283497"/>
    </source>
</evidence>
<dbReference type="NCBIfam" id="TIGR00738">
    <property type="entry name" value="rrf2_super"/>
    <property type="match status" value="1"/>
</dbReference>
<keyword evidence="1" id="KW-0238">DNA-binding</keyword>
<protein>
    <submittedName>
        <fullName evidence="3">HTH-type transcriptional regulator iscR</fullName>
    </submittedName>
    <submittedName>
        <fullName evidence="4">Rrf2 family transcriptional regulator</fullName>
    </submittedName>
</protein>
<dbReference type="EMBL" id="QRNJ01000080">
    <property type="protein sequence ID" value="RHK34186.1"/>
    <property type="molecule type" value="Genomic_DNA"/>
</dbReference>
<dbReference type="EMBL" id="QRQO01000059">
    <property type="protein sequence ID" value="RHN08545.1"/>
    <property type="molecule type" value="Genomic_DNA"/>
</dbReference>
<organism evidence="3 9">
    <name type="scientific">Anaerobutyricum hallii</name>
    <dbReference type="NCBI Taxonomy" id="39488"/>
    <lineage>
        <taxon>Bacteria</taxon>
        <taxon>Bacillati</taxon>
        <taxon>Bacillota</taxon>
        <taxon>Clostridia</taxon>
        <taxon>Lachnospirales</taxon>
        <taxon>Lachnospiraceae</taxon>
        <taxon>Anaerobutyricum</taxon>
    </lineage>
</organism>
<evidence type="ECO:0000313" key="4">
    <source>
        <dbReference type="EMBL" id="RGI91515.1"/>
    </source>
</evidence>
<evidence type="ECO:0000313" key="7">
    <source>
        <dbReference type="EMBL" id="RHN08545.1"/>
    </source>
</evidence>
<evidence type="ECO:0000256" key="1">
    <source>
        <dbReference type="ARBA" id="ARBA00023125"/>
    </source>
</evidence>
<evidence type="ECO:0000313" key="13">
    <source>
        <dbReference type="Proteomes" id="UP000286561"/>
    </source>
</evidence>
<evidence type="ECO:0000313" key="8">
    <source>
        <dbReference type="Proteomes" id="UP000095390"/>
    </source>
</evidence>
<dbReference type="Proteomes" id="UP000095679">
    <property type="component" value="Unassembled WGS sequence"/>
</dbReference>
<dbReference type="Gene3D" id="1.10.10.10">
    <property type="entry name" value="Winged helix-like DNA-binding domain superfamily/Winged helix DNA-binding domain"/>
    <property type="match status" value="1"/>
</dbReference>